<dbReference type="InterPro" id="IPR053164">
    <property type="entry name" value="IS1016-like_transposase"/>
</dbReference>
<dbReference type="KEGG" id="crq:GCK72_007902"/>
<feature type="compositionally biased region" description="Acidic residues" evidence="1">
    <location>
        <begin position="368"/>
        <end position="383"/>
    </location>
</feature>
<comment type="caution">
    <text evidence="4">The sequence shown here is derived from an EMBL/GenBank/DDBJ whole genome shotgun (WGS) entry which is preliminary data.</text>
</comment>
<feature type="chain" id="PRO_5025484791" description="ISXO2-like transposase domain-containing protein" evidence="2">
    <location>
        <begin position="16"/>
        <end position="640"/>
    </location>
</feature>
<proteinExistence type="predicted"/>
<evidence type="ECO:0000313" key="4">
    <source>
        <dbReference type="EMBL" id="KAF1767942.1"/>
    </source>
</evidence>
<feature type="compositionally biased region" description="Low complexity" evidence="1">
    <location>
        <begin position="620"/>
        <end position="631"/>
    </location>
</feature>
<dbReference type="GeneID" id="9827667"/>
<feature type="compositionally biased region" description="Polar residues" evidence="1">
    <location>
        <begin position="447"/>
        <end position="456"/>
    </location>
</feature>
<dbReference type="PANTHER" id="PTHR47163:SF3">
    <property type="entry name" value="PROTEIN CBG18017"/>
    <property type="match status" value="1"/>
</dbReference>
<dbReference type="CTD" id="9827667"/>
<dbReference type="RefSeq" id="XP_053590719.1">
    <property type="nucleotide sequence ID" value="XM_053726525.1"/>
</dbReference>
<feature type="compositionally biased region" description="Basic residues" evidence="1">
    <location>
        <begin position="457"/>
        <end position="466"/>
    </location>
</feature>
<dbReference type="AlphaFoldDB" id="A0A6A5HQ54"/>
<feature type="compositionally biased region" description="Basic and acidic residues" evidence="1">
    <location>
        <begin position="528"/>
        <end position="544"/>
    </location>
</feature>
<evidence type="ECO:0000313" key="5">
    <source>
        <dbReference type="Proteomes" id="UP000483820"/>
    </source>
</evidence>
<feature type="compositionally biased region" description="Basic residues" evidence="1">
    <location>
        <begin position="476"/>
        <end position="488"/>
    </location>
</feature>
<feature type="compositionally biased region" description="Polar residues" evidence="1">
    <location>
        <begin position="594"/>
        <end position="604"/>
    </location>
</feature>
<evidence type="ECO:0000256" key="2">
    <source>
        <dbReference type="SAM" id="SignalP"/>
    </source>
</evidence>
<keyword evidence="2" id="KW-0732">Signal</keyword>
<feature type="region of interest" description="Disordered" evidence="1">
    <location>
        <begin position="355"/>
        <end position="640"/>
    </location>
</feature>
<feature type="signal peptide" evidence="2">
    <location>
        <begin position="1"/>
        <end position="15"/>
    </location>
</feature>
<sequence length="640" mass="71998">MIFSVFLLLFNVTFAYKGRPQRHHIIDPSLTEPVESLLNLPDINSQNLVDFVGDLNGASSETALRFLTKYGIIPNERECPHCPSSRMSLVSDKSVQLGLYWRCSKCKSSKVSTKIMIRDGSFFEGSKLSIQKTLLLAADWIESPGRSTEATSKLFQVNHETVIQMYRSFRQLTEQWVAREMESTLKLGGVGKIVEIDESHMFKAKHNRGRMLSRKAVWIFGMVERSSNKVLMFQVEKRDAATLLPLIKDHVLNGSMVVSDGWSSYGGIPQIQANFTHRWVNHKLNFVNPTDRRVHTQSIEATWGAFKRELKSKFGIPDENLGEYMAVYMFRRFFRRERLLNHLLIEMKTFGRRRNQLETTSQSPSDDSSQDDEEPIEDPEDADGTYRSENEHSDENSINVDNLLSDDEEVYSASDDSLPHNPSTMESDYDSDNSRPPPEKKSKRKLSGSSTQVTGKQTRRGRKPGASRRESVNGGRRTRGNTHVRGQQRRGTGAGRVQSTSGQRRTDGNTSPLSRGQSSDRGQTQRRGRQEQLSDTQDRGDVTIRRGTLRVRVNSGSVMGDRRGQSPTETGGRRPGRAQRARGRGQNLRRGHSSRVQTSRTEAVTRTQQSGGARGRGRSSRGSTGNQSARSGRSKGGRGK</sequence>
<evidence type="ECO:0000256" key="1">
    <source>
        <dbReference type="SAM" id="MobiDB-lite"/>
    </source>
</evidence>
<evidence type="ECO:0000259" key="3">
    <source>
        <dbReference type="SMART" id="SM01126"/>
    </source>
</evidence>
<accession>A0A6A5HQ54</accession>
<reference evidence="4 5" key="1">
    <citation type="submission" date="2019-12" db="EMBL/GenBank/DDBJ databases">
        <title>Chromosome-level assembly of the Caenorhabditis remanei genome.</title>
        <authorList>
            <person name="Teterina A.A."/>
            <person name="Willis J.H."/>
            <person name="Phillips P.C."/>
        </authorList>
    </citation>
    <scope>NUCLEOTIDE SEQUENCE [LARGE SCALE GENOMIC DNA]</scope>
    <source>
        <strain evidence="4 5">PX506</strain>
        <tissue evidence="4">Whole organism</tissue>
    </source>
</reference>
<feature type="compositionally biased region" description="Basic residues" evidence="1">
    <location>
        <begin position="574"/>
        <end position="593"/>
    </location>
</feature>
<gene>
    <name evidence="4" type="ORF">GCK72_007902</name>
</gene>
<dbReference type="EMBL" id="WUAV01000002">
    <property type="protein sequence ID" value="KAF1767942.1"/>
    <property type="molecule type" value="Genomic_DNA"/>
</dbReference>
<name>A0A6A5HQ54_CAERE</name>
<feature type="compositionally biased region" description="Low complexity" evidence="1">
    <location>
        <begin position="358"/>
        <end position="367"/>
    </location>
</feature>
<feature type="compositionally biased region" description="Polar residues" evidence="1">
    <location>
        <begin position="499"/>
        <end position="513"/>
    </location>
</feature>
<feature type="compositionally biased region" description="Basic and acidic residues" evidence="1">
    <location>
        <begin position="384"/>
        <end position="395"/>
    </location>
</feature>
<dbReference type="PANTHER" id="PTHR47163">
    <property type="entry name" value="DDE_TNP_IS1595 DOMAIN-CONTAINING PROTEIN"/>
    <property type="match status" value="1"/>
</dbReference>
<dbReference type="InterPro" id="IPR024445">
    <property type="entry name" value="Tnp_ISXO2-like"/>
</dbReference>
<dbReference type="Proteomes" id="UP000483820">
    <property type="component" value="Chromosome II"/>
</dbReference>
<feature type="compositionally biased region" description="Low complexity" evidence="1">
    <location>
        <begin position="489"/>
        <end position="498"/>
    </location>
</feature>
<dbReference type="SMART" id="SM01126">
    <property type="entry name" value="DDE_Tnp_IS1595"/>
    <property type="match status" value="1"/>
</dbReference>
<feature type="domain" description="ISXO2-like transposase" evidence="3">
    <location>
        <begin position="186"/>
        <end position="333"/>
    </location>
</feature>
<dbReference type="NCBIfam" id="NF033547">
    <property type="entry name" value="transpos_IS1595"/>
    <property type="match status" value="1"/>
</dbReference>
<protein>
    <recommendedName>
        <fullName evidence="3">ISXO2-like transposase domain-containing protein</fullName>
    </recommendedName>
</protein>
<organism evidence="4 5">
    <name type="scientific">Caenorhabditis remanei</name>
    <name type="common">Caenorhabditis vulgaris</name>
    <dbReference type="NCBI Taxonomy" id="31234"/>
    <lineage>
        <taxon>Eukaryota</taxon>
        <taxon>Metazoa</taxon>
        <taxon>Ecdysozoa</taxon>
        <taxon>Nematoda</taxon>
        <taxon>Chromadorea</taxon>
        <taxon>Rhabditida</taxon>
        <taxon>Rhabditina</taxon>
        <taxon>Rhabditomorpha</taxon>
        <taxon>Rhabditoidea</taxon>
        <taxon>Rhabditidae</taxon>
        <taxon>Peloderinae</taxon>
        <taxon>Caenorhabditis</taxon>
    </lineage>
</organism>
<dbReference type="Pfam" id="PF12762">
    <property type="entry name" value="DDE_Tnp_IS1595"/>
    <property type="match status" value="1"/>
</dbReference>